<feature type="chain" id="PRO_5046650986" evidence="2">
    <location>
        <begin position="20"/>
        <end position="81"/>
    </location>
</feature>
<comment type="caution">
    <text evidence="3">The sequence shown here is derived from an EMBL/GenBank/DDBJ whole genome shotgun (WGS) entry which is preliminary data.</text>
</comment>
<evidence type="ECO:0000313" key="4">
    <source>
        <dbReference type="Proteomes" id="UP001500454"/>
    </source>
</evidence>
<accession>A0ABP8J6N5</accession>
<sequence>MKNALLALALFAFVGSASAHDGKDEKGKKGKKAKSGQSHCASEAKEATATLGSTPSCCSKKGAVKTAEVKTTEATPAVKSL</sequence>
<organism evidence="3 4">
    <name type="scientific">Hymenobacter koreensis</name>
    <dbReference type="NCBI Taxonomy" id="1084523"/>
    <lineage>
        <taxon>Bacteria</taxon>
        <taxon>Pseudomonadati</taxon>
        <taxon>Bacteroidota</taxon>
        <taxon>Cytophagia</taxon>
        <taxon>Cytophagales</taxon>
        <taxon>Hymenobacteraceae</taxon>
        <taxon>Hymenobacter</taxon>
    </lineage>
</organism>
<keyword evidence="4" id="KW-1185">Reference proteome</keyword>
<name>A0ABP8J6N5_9BACT</name>
<dbReference type="RefSeq" id="WP_345225586.1">
    <property type="nucleotide sequence ID" value="NZ_BAABHA010000010.1"/>
</dbReference>
<reference evidence="4" key="1">
    <citation type="journal article" date="2019" name="Int. J. Syst. Evol. Microbiol.">
        <title>The Global Catalogue of Microorganisms (GCM) 10K type strain sequencing project: providing services to taxonomists for standard genome sequencing and annotation.</title>
        <authorList>
            <consortium name="The Broad Institute Genomics Platform"/>
            <consortium name="The Broad Institute Genome Sequencing Center for Infectious Disease"/>
            <person name="Wu L."/>
            <person name="Ma J."/>
        </authorList>
    </citation>
    <scope>NUCLEOTIDE SEQUENCE [LARGE SCALE GENOMIC DNA]</scope>
    <source>
        <strain evidence="4">JCM 17924</strain>
    </source>
</reference>
<feature type="region of interest" description="Disordered" evidence="1">
    <location>
        <begin position="18"/>
        <end position="54"/>
    </location>
</feature>
<gene>
    <name evidence="3" type="ORF">GCM10023186_30160</name>
</gene>
<keyword evidence="2" id="KW-0732">Signal</keyword>
<evidence type="ECO:0000313" key="3">
    <source>
        <dbReference type="EMBL" id="GAA4386030.1"/>
    </source>
</evidence>
<protein>
    <submittedName>
        <fullName evidence="3">Uncharacterized protein</fullName>
    </submittedName>
</protein>
<evidence type="ECO:0000256" key="1">
    <source>
        <dbReference type="SAM" id="MobiDB-lite"/>
    </source>
</evidence>
<dbReference type="Proteomes" id="UP001500454">
    <property type="component" value="Unassembled WGS sequence"/>
</dbReference>
<feature type="signal peptide" evidence="2">
    <location>
        <begin position="1"/>
        <end position="19"/>
    </location>
</feature>
<proteinExistence type="predicted"/>
<evidence type="ECO:0000256" key="2">
    <source>
        <dbReference type="SAM" id="SignalP"/>
    </source>
</evidence>
<dbReference type="EMBL" id="BAABHA010000010">
    <property type="protein sequence ID" value="GAA4386030.1"/>
    <property type="molecule type" value="Genomic_DNA"/>
</dbReference>